<comment type="subcellular location">
    <subcellularLocation>
        <location evidence="1">Periplasm</location>
    </subcellularLocation>
</comment>
<dbReference type="InterPro" id="IPR007348">
    <property type="entry name" value="CopC_dom"/>
</dbReference>
<keyword evidence="6" id="KW-0186">Copper</keyword>
<evidence type="ECO:0000256" key="4">
    <source>
        <dbReference type="ARBA" id="ARBA00022729"/>
    </source>
</evidence>
<gene>
    <name evidence="9" type="ORF">GCM10009107_00280</name>
</gene>
<comment type="caution">
    <text evidence="9">The sequence shown here is derived from an EMBL/GenBank/DDBJ whole genome shotgun (WGS) entry which is preliminary data.</text>
</comment>
<evidence type="ECO:0000256" key="3">
    <source>
        <dbReference type="ARBA" id="ARBA00022723"/>
    </source>
</evidence>
<evidence type="ECO:0000256" key="5">
    <source>
        <dbReference type="ARBA" id="ARBA00022764"/>
    </source>
</evidence>
<dbReference type="SUPFAM" id="SSF81296">
    <property type="entry name" value="E set domains"/>
    <property type="match status" value="1"/>
</dbReference>
<reference evidence="9 10" key="1">
    <citation type="journal article" date="2019" name="Int. J. Syst. Evol. Microbiol.">
        <title>The Global Catalogue of Microorganisms (GCM) 10K type strain sequencing project: providing services to taxonomists for standard genome sequencing and annotation.</title>
        <authorList>
            <consortium name="The Broad Institute Genomics Platform"/>
            <consortium name="The Broad Institute Genome Sequencing Center for Infectious Disease"/>
            <person name="Wu L."/>
            <person name="Ma J."/>
        </authorList>
    </citation>
    <scope>NUCLEOTIDE SEQUENCE [LARGE SCALE GENOMIC DNA]</scope>
    <source>
        <strain evidence="9 10">JCM 15503</strain>
    </source>
</reference>
<keyword evidence="5" id="KW-0574">Periplasm</keyword>
<dbReference type="InterPro" id="IPR047685">
    <property type="entry name" value="CopC-like"/>
</dbReference>
<keyword evidence="10" id="KW-1185">Reference proteome</keyword>
<sequence>MNLMKKLNMLGLVLAVASAVLSPQLAQAHASLKNSTPAAGSTVSAPKDLSLTFNEKVEESFSAVTLKDAAGKDVATPKPHIDTADVTTLHVDLPTLTPGGYSVQWVAVGADGHRRTGNFNFTVK</sequence>
<evidence type="ECO:0000256" key="6">
    <source>
        <dbReference type="ARBA" id="ARBA00023008"/>
    </source>
</evidence>
<keyword evidence="3" id="KW-0479">Metal-binding</keyword>
<dbReference type="NCBIfam" id="NF033814">
    <property type="entry name" value="copper_CopC"/>
    <property type="match status" value="1"/>
</dbReference>
<dbReference type="EMBL" id="BAAAEW010000001">
    <property type="protein sequence ID" value="GAA0739509.1"/>
    <property type="molecule type" value="Genomic_DNA"/>
</dbReference>
<evidence type="ECO:0000313" key="9">
    <source>
        <dbReference type="EMBL" id="GAA0739509.1"/>
    </source>
</evidence>
<dbReference type="InterPro" id="IPR032694">
    <property type="entry name" value="CopC/D"/>
</dbReference>
<dbReference type="InterPro" id="IPR014756">
    <property type="entry name" value="Ig_E-set"/>
</dbReference>
<dbReference type="PANTHER" id="PTHR34820:SF4">
    <property type="entry name" value="INNER MEMBRANE PROTEIN YEBZ"/>
    <property type="match status" value="1"/>
</dbReference>
<evidence type="ECO:0000259" key="8">
    <source>
        <dbReference type="Pfam" id="PF04234"/>
    </source>
</evidence>
<feature type="chain" id="PRO_5045468972" description="CopC domain-containing protein" evidence="7">
    <location>
        <begin position="29"/>
        <end position="124"/>
    </location>
</feature>
<dbReference type="InterPro" id="IPR014755">
    <property type="entry name" value="Cu-Rt/internalin_Ig-like"/>
</dbReference>
<feature type="domain" description="CopC" evidence="8">
    <location>
        <begin position="29"/>
        <end position="123"/>
    </location>
</feature>
<organism evidence="9 10">
    <name type="scientific">Ideonella azotifigens</name>
    <dbReference type="NCBI Taxonomy" id="513160"/>
    <lineage>
        <taxon>Bacteria</taxon>
        <taxon>Pseudomonadati</taxon>
        <taxon>Pseudomonadota</taxon>
        <taxon>Betaproteobacteria</taxon>
        <taxon>Burkholderiales</taxon>
        <taxon>Sphaerotilaceae</taxon>
        <taxon>Ideonella</taxon>
    </lineage>
</organism>
<evidence type="ECO:0000256" key="2">
    <source>
        <dbReference type="ARBA" id="ARBA00010509"/>
    </source>
</evidence>
<evidence type="ECO:0000313" key="10">
    <source>
        <dbReference type="Proteomes" id="UP001500279"/>
    </source>
</evidence>
<protein>
    <recommendedName>
        <fullName evidence="8">CopC domain-containing protein</fullName>
    </recommendedName>
</protein>
<dbReference type="RefSeq" id="WP_233446785.1">
    <property type="nucleotide sequence ID" value="NZ_VIDT01000001.1"/>
</dbReference>
<evidence type="ECO:0000256" key="7">
    <source>
        <dbReference type="SAM" id="SignalP"/>
    </source>
</evidence>
<dbReference type="Pfam" id="PF04234">
    <property type="entry name" value="CopC"/>
    <property type="match status" value="1"/>
</dbReference>
<keyword evidence="4 7" id="KW-0732">Signal</keyword>
<name>A0ABN1JGS1_9BURK</name>
<dbReference type="Gene3D" id="2.60.40.1220">
    <property type="match status" value="1"/>
</dbReference>
<dbReference type="Proteomes" id="UP001500279">
    <property type="component" value="Unassembled WGS sequence"/>
</dbReference>
<accession>A0ABN1JGS1</accession>
<comment type="similarity">
    <text evidence="2">Belongs to the CopC family.</text>
</comment>
<feature type="signal peptide" evidence="7">
    <location>
        <begin position="1"/>
        <end position="28"/>
    </location>
</feature>
<evidence type="ECO:0000256" key="1">
    <source>
        <dbReference type="ARBA" id="ARBA00004418"/>
    </source>
</evidence>
<dbReference type="PANTHER" id="PTHR34820">
    <property type="entry name" value="INNER MEMBRANE PROTEIN YEBZ"/>
    <property type="match status" value="1"/>
</dbReference>
<proteinExistence type="inferred from homology"/>